<protein>
    <submittedName>
        <fullName evidence="1">Uncharacterized protein</fullName>
    </submittedName>
</protein>
<name>A0A9P6WS26_RHIOR</name>
<dbReference type="AlphaFoldDB" id="A0A9P6WS26"/>
<evidence type="ECO:0000313" key="2">
    <source>
        <dbReference type="Proteomes" id="UP000716291"/>
    </source>
</evidence>
<accession>A0A9P6WS26</accession>
<proteinExistence type="predicted"/>
<reference evidence="1" key="1">
    <citation type="journal article" date="2020" name="Microb. Genom.">
        <title>Genetic diversity of clinical and environmental Mucorales isolates obtained from an investigation of mucormycosis cases among solid organ transplant recipients.</title>
        <authorList>
            <person name="Nguyen M.H."/>
            <person name="Kaul D."/>
            <person name="Muto C."/>
            <person name="Cheng S.J."/>
            <person name="Richter R.A."/>
            <person name="Bruno V.M."/>
            <person name="Liu G."/>
            <person name="Beyhan S."/>
            <person name="Sundermann A.J."/>
            <person name="Mounaud S."/>
            <person name="Pasculle A.W."/>
            <person name="Nierman W.C."/>
            <person name="Driscoll E."/>
            <person name="Cumbie R."/>
            <person name="Clancy C.J."/>
            <person name="Dupont C.L."/>
        </authorList>
    </citation>
    <scope>NUCLEOTIDE SEQUENCE</scope>
    <source>
        <strain evidence="1">GL11</strain>
    </source>
</reference>
<dbReference type="Proteomes" id="UP000716291">
    <property type="component" value="Unassembled WGS sequence"/>
</dbReference>
<keyword evidence="2" id="KW-1185">Reference proteome</keyword>
<sequence>MFARSPSALPYSPWRSSTTIRADGKRLSSDKTFKSPATVVDLPEPRVNRLAARDMTDADEVVLLVRPAIDRLKIGFGDEMDLVLEGWILRDTALKPARPIALADQLDRHPA</sequence>
<dbReference type="EMBL" id="JAANQT010011479">
    <property type="protein sequence ID" value="KAG1274302.1"/>
    <property type="molecule type" value="Genomic_DNA"/>
</dbReference>
<organism evidence="1 2">
    <name type="scientific">Rhizopus oryzae</name>
    <name type="common">Mucormycosis agent</name>
    <name type="synonym">Rhizopus arrhizus var. delemar</name>
    <dbReference type="NCBI Taxonomy" id="64495"/>
    <lineage>
        <taxon>Eukaryota</taxon>
        <taxon>Fungi</taxon>
        <taxon>Fungi incertae sedis</taxon>
        <taxon>Mucoromycota</taxon>
        <taxon>Mucoromycotina</taxon>
        <taxon>Mucoromycetes</taxon>
        <taxon>Mucorales</taxon>
        <taxon>Mucorineae</taxon>
        <taxon>Rhizopodaceae</taxon>
        <taxon>Rhizopus</taxon>
    </lineage>
</organism>
<comment type="caution">
    <text evidence="1">The sequence shown here is derived from an EMBL/GenBank/DDBJ whole genome shotgun (WGS) entry which is preliminary data.</text>
</comment>
<evidence type="ECO:0000313" key="1">
    <source>
        <dbReference type="EMBL" id="KAG1274302.1"/>
    </source>
</evidence>
<gene>
    <name evidence="1" type="ORF">G6F64_015161</name>
</gene>